<proteinExistence type="predicted"/>
<keyword evidence="4" id="KW-0238">DNA-binding</keyword>
<dbReference type="OrthoDB" id="2563500at2759"/>
<dbReference type="PROSITE" id="PS00463">
    <property type="entry name" value="ZN2_CY6_FUNGAL_1"/>
    <property type="match status" value="1"/>
</dbReference>
<keyword evidence="5" id="KW-0804">Transcription</keyword>
<dbReference type="Proteomes" id="UP000054771">
    <property type="component" value="Unassembled WGS sequence"/>
</dbReference>
<dbReference type="Pfam" id="PF00172">
    <property type="entry name" value="Zn_clus"/>
    <property type="match status" value="1"/>
</dbReference>
<evidence type="ECO:0000256" key="5">
    <source>
        <dbReference type="ARBA" id="ARBA00023163"/>
    </source>
</evidence>
<evidence type="ECO:0000313" key="10">
    <source>
        <dbReference type="Proteomes" id="UP000054771"/>
    </source>
</evidence>
<accession>A0A0U5FZF5</accession>
<dbReference type="PANTHER" id="PTHR47338">
    <property type="entry name" value="ZN(II)2CYS6 TRANSCRIPTION FACTOR (EUROFUNG)-RELATED"/>
    <property type="match status" value="1"/>
</dbReference>
<name>A0A0U5FZF5_ASPCI</name>
<dbReference type="OMA" id="FRASHQD"/>
<dbReference type="Pfam" id="PF04082">
    <property type="entry name" value="Fungal_trans"/>
    <property type="match status" value="1"/>
</dbReference>
<evidence type="ECO:0000256" key="1">
    <source>
        <dbReference type="ARBA" id="ARBA00004123"/>
    </source>
</evidence>
<dbReference type="AlphaFoldDB" id="A0A0U5FZF5"/>
<keyword evidence="2" id="KW-0479">Metal-binding</keyword>
<sequence length="732" mass="82600">MDNLQPFPRSRIQRTRTGCQTCRARKIKCDEHRPVCTQCHKGNRSCSWFMEQKRSRAPRRPNATACDACREKKCVGEVNDVCERCKALGLECVRTRRDVDSDSPPHSDYINAAQNHTTQSVHTHSSHHGSRRELSLPMDHTSSNHTALGQLPVGNELEDLVQLYFSSVHHFGFLTFIHPYHFARLLDEGEVSRELTLMMIASATRFGAPVTPESIARADAWADAAIGTLIPRIYQGYGAVQLMALLLAQHYDMHRGNRSTSAYLLGGNCTRMMQTMSLHTFDRTYPADFPSQQTLSPLLSREALRRVAWSTFYLDSMTDGGRYGSQTVDEHAYRIQLPCDEESFLGNDRVVTEPLFPGQVLSNVTADNLPHASLDMSAYILRTAAARRRALHFAFRASYQEQSVERLSRDLLALQADTEEVFAALPQRFHFIPDNLLLHRNRLTTFILLHVLRQNLFIILGRAALQIYLRDSTKSALVSQVRRNRITRALAVADVVSEGLRHTICFDPHIGIQAYVALEILLFEPRRLASEDPSIDPKAAELVEAITHLLTIIRSIARRSEFIKHLHLEAIHRVVRCDCTDLLNNQDLALIRSKHPLIGQDVAEYNFLDFRGAKLERLEKRSKVFGSSVPIEEAPDEVLLDDSPPLALARPNQVNPTEEAPPSSSRIEPSVSPNPPGDPGIEGYGSMQDGQPWRDLIEPENGDHMFSSLNWLWPFEEWEDQIGDPSGFSGLL</sequence>
<dbReference type="STRING" id="454130.A0A0U5FZF5"/>
<reference evidence="10" key="1">
    <citation type="journal article" date="2016" name="Genome Announc.">
        <title>Draft genome sequences of fungus Aspergillus calidoustus.</title>
        <authorList>
            <person name="Horn F."/>
            <person name="Linde J."/>
            <person name="Mattern D.J."/>
            <person name="Walther G."/>
            <person name="Guthke R."/>
            <person name="Scherlach K."/>
            <person name="Martin K."/>
            <person name="Brakhage A.A."/>
            <person name="Petzke L."/>
            <person name="Valiante V."/>
        </authorList>
    </citation>
    <scope>NUCLEOTIDE SEQUENCE [LARGE SCALE GENOMIC DNA]</scope>
    <source>
        <strain evidence="10">SF006504</strain>
    </source>
</reference>
<evidence type="ECO:0000256" key="2">
    <source>
        <dbReference type="ARBA" id="ARBA00022723"/>
    </source>
</evidence>
<feature type="region of interest" description="Disordered" evidence="7">
    <location>
        <begin position="116"/>
        <end position="140"/>
    </location>
</feature>
<dbReference type="InterPro" id="IPR001138">
    <property type="entry name" value="Zn2Cys6_DnaBD"/>
</dbReference>
<feature type="compositionally biased region" description="Polar residues" evidence="7">
    <location>
        <begin position="652"/>
        <end position="667"/>
    </location>
</feature>
<evidence type="ECO:0000256" key="4">
    <source>
        <dbReference type="ARBA" id="ARBA00023125"/>
    </source>
</evidence>
<dbReference type="CDD" id="cd00067">
    <property type="entry name" value="GAL4"/>
    <property type="match status" value="2"/>
</dbReference>
<keyword evidence="10" id="KW-1185">Reference proteome</keyword>
<dbReference type="InterPro" id="IPR036864">
    <property type="entry name" value="Zn2-C6_fun-type_DNA-bd_sf"/>
</dbReference>
<evidence type="ECO:0000256" key="6">
    <source>
        <dbReference type="ARBA" id="ARBA00023242"/>
    </source>
</evidence>
<dbReference type="CDD" id="cd12148">
    <property type="entry name" value="fungal_TF_MHR"/>
    <property type="match status" value="1"/>
</dbReference>
<organism evidence="9 10">
    <name type="scientific">Aspergillus calidoustus</name>
    <dbReference type="NCBI Taxonomy" id="454130"/>
    <lineage>
        <taxon>Eukaryota</taxon>
        <taxon>Fungi</taxon>
        <taxon>Dikarya</taxon>
        <taxon>Ascomycota</taxon>
        <taxon>Pezizomycotina</taxon>
        <taxon>Eurotiomycetes</taxon>
        <taxon>Eurotiomycetidae</taxon>
        <taxon>Eurotiales</taxon>
        <taxon>Aspergillaceae</taxon>
        <taxon>Aspergillus</taxon>
        <taxon>Aspergillus subgen. Nidulantes</taxon>
    </lineage>
</organism>
<feature type="domain" description="Zn(2)-C6 fungal-type" evidence="8">
    <location>
        <begin position="18"/>
        <end position="48"/>
    </location>
</feature>
<evidence type="ECO:0000313" key="9">
    <source>
        <dbReference type="EMBL" id="CEL03758.1"/>
    </source>
</evidence>
<dbReference type="GO" id="GO:0005634">
    <property type="term" value="C:nucleus"/>
    <property type="evidence" value="ECO:0007669"/>
    <property type="project" value="UniProtKB-SubCell"/>
</dbReference>
<dbReference type="PROSITE" id="PS50048">
    <property type="entry name" value="ZN2_CY6_FUNGAL_2"/>
    <property type="match status" value="1"/>
</dbReference>
<dbReference type="GO" id="GO:0006351">
    <property type="term" value="P:DNA-templated transcription"/>
    <property type="evidence" value="ECO:0007669"/>
    <property type="project" value="InterPro"/>
</dbReference>
<evidence type="ECO:0000256" key="7">
    <source>
        <dbReference type="SAM" id="MobiDB-lite"/>
    </source>
</evidence>
<keyword evidence="6" id="KW-0539">Nucleus</keyword>
<dbReference type="InterPro" id="IPR007219">
    <property type="entry name" value="XnlR_reg_dom"/>
</dbReference>
<dbReference type="GO" id="GO:0003677">
    <property type="term" value="F:DNA binding"/>
    <property type="evidence" value="ECO:0007669"/>
    <property type="project" value="UniProtKB-KW"/>
</dbReference>
<dbReference type="SMART" id="SM00066">
    <property type="entry name" value="GAL4"/>
    <property type="match status" value="2"/>
</dbReference>
<dbReference type="EMBL" id="CDMC01000004">
    <property type="protein sequence ID" value="CEL03758.1"/>
    <property type="molecule type" value="Genomic_DNA"/>
</dbReference>
<evidence type="ECO:0000256" key="3">
    <source>
        <dbReference type="ARBA" id="ARBA00023015"/>
    </source>
</evidence>
<dbReference type="GO" id="GO:0000981">
    <property type="term" value="F:DNA-binding transcription factor activity, RNA polymerase II-specific"/>
    <property type="evidence" value="ECO:0007669"/>
    <property type="project" value="InterPro"/>
</dbReference>
<gene>
    <name evidence="9" type="ORF">ASPCAL04904</name>
</gene>
<dbReference type="GO" id="GO:0008270">
    <property type="term" value="F:zinc ion binding"/>
    <property type="evidence" value="ECO:0007669"/>
    <property type="project" value="InterPro"/>
</dbReference>
<feature type="region of interest" description="Disordered" evidence="7">
    <location>
        <begin position="640"/>
        <end position="700"/>
    </location>
</feature>
<dbReference type="InterPro" id="IPR050815">
    <property type="entry name" value="TF_fung"/>
</dbReference>
<dbReference type="SUPFAM" id="SSF57701">
    <property type="entry name" value="Zn2/Cys6 DNA-binding domain"/>
    <property type="match status" value="1"/>
</dbReference>
<dbReference type="PANTHER" id="PTHR47338:SF7">
    <property type="entry name" value="ZN(II)2CYS6 TRANSCRIPTION FACTOR (EUROFUNG)"/>
    <property type="match status" value="1"/>
</dbReference>
<comment type="subcellular location">
    <subcellularLocation>
        <location evidence="1">Nucleus</location>
    </subcellularLocation>
</comment>
<dbReference type="Gene3D" id="4.10.240.10">
    <property type="entry name" value="Zn(2)-C6 fungal-type DNA-binding domain"/>
    <property type="match status" value="1"/>
</dbReference>
<keyword evidence="3" id="KW-0805">Transcription regulation</keyword>
<protein>
    <recommendedName>
        <fullName evidence="8">Zn(2)-C6 fungal-type domain-containing protein</fullName>
    </recommendedName>
</protein>
<evidence type="ECO:0000259" key="8">
    <source>
        <dbReference type="PROSITE" id="PS50048"/>
    </source>
</evidence>